<sequence>MLLHRGTILQISDFNSTSKSIHAFSASSSFGSSSPYYSLLKGKLSSWLFFSIGNSPKLRAYSDADWAGCPDTRRFVTVEPTSLYADNTSAIQIFANPIFQERSKHIEVDCHSIRDIYDNRIISLPHHPNITVDDSQEPDVTICVWGNLVAFLEKINAKFFKSLQRIDPHTREYVERLQDEPMLMVELIYYKPQDVYEAIRTLAEPENSRTLMDILVTLIYKYADDCTKARAMLSDIYHHVLHDEFAKPRDLLLMSHLKENVHHMDVSTQIHSNRAMSQLGDAVNANGVKSDKEVDSIEKERELVVDQSLLGIMKVTPRSIEAAEIKFTEGEKHTTAAPTSKDVTSRSKSETSNTTLSSKFSECFN</sequence>
<reference evidence="6 8" key="2">
    <citation type="journal article" date="2014" name="BMC Genomics">
        <title>An improved genome release (version Mt4.0) for the model legume Medicago truncatula.</title>
        <authorList>
            <person name="Tang H."/>
            <person name="Krishnakumar V."/>
            <person name="Bidwell S."/>
            <person name="Rosen B."/>
            <person name="Chan A."/>
            <person name="Zhou S."/>
            <person name="Gentzbittel L."/>
            <person name="Childs K.L."/>
            <person name="Yandell M."/>
            <person name="Gundlach H."/>
            <person name="Mayer K.F."/>
            <person name="Schwartz D.C."/>
            <person name="Town C.D."/>
        </authorList>
    </citation>
    <scope>GENOME REANNOTATION</scope>
    <source>
        <strain evidence="6">A17</strain>
        <strain evidence="7 8">cv. Jemalong A17</strain>
    </source>
</reference>
<gene>
    <name evidence="6" type="ORF">MTR_0256s0080</name>
</gene>
<evidence type="ECO:0000256" key="4">
    <source>
        <dbReference type="SAM" id="MobiDB-lite"/>
    </source>
</evidence>
<evidence type="ECO:0000256" key="3">
    <source>
        <dbReference type="ARBA" id="ARBA00022917"/>
    </source>
</evidence>
<dbReference type="EMBL" id="KL402981">
    <property type="protein sequence ID" value="KEH16267.1"/>
    <property type="molecule type" value="Genomic_DNA"/>
</dbReference>
<accession>A0A072TFW0</accession>
<dbReference type="HOGENOM" id="CLU_759473_0_0_1"/>
<evidence type="ECO:0000256" key="2">
    <source>
        <dbReference type="ARBA" id="ARBA00022540"/>
    </source>
</evidence>
<dbReference type="GO" id="GO:0003723">
    <property type="term" value="F:RNA binding"/>
    <property type="evidence" value="ECO:0007669"/>
    <property type="project" value="InterPro"/>
</dbReference>
<dbReference type="GO" id="GO:0005852">
    <property type="term" value="C:eukaryotic translation initiation factor 3 complex"/>
    <property type="evidence" value="ECO:0000318"/>
    <property type="project" value="GO_Central"/>
</dbReference>
<reference evidence="6 8" key="1">
    <citation type="journal article" date="2011" name="Nature">
        <title>The Medicago genome provides insight into the evolution of rhizobial symbioses.</title>
        <authorList>
            <person name="Young N.D."/>
            <person name="Debelle F."/>
            <person name="Oldroyd G.E."/>
            <person name="Geurts R."/>
            <person name="Cannon S.B."/>
            <person name="Udvardi M.K."/>
            <person name="Benedito V.A."/>
            <person name="Mayer K.F."/>
            <person name="Gouzy J."/>
            <person name="Schoof H."/>
            <person name="Van de Peer Y."/>
            <person name="Proost S."/>
            <person name="Cook D.R."/>
            <person name="Meyers B.C."/>
            <person name="Spannagl M."/>
            <person name="Cheung F."/>
            <person name="De Mita S."/>
            <person name="Krishnakumar V."/>
            <person name="Gundlach H."/>
            <person name="Zhou S."/>
            <person name="Mudge J."/>
            <person name="Bharti A.K."/>
            <person name="Murray J.D."/>
            <person name="Naoumkina M.A."/>
            <person name="Rosen B."/>
            <person name="Silverstein K.A."/>
            <person name="Tang H."/>
            <person name="Rombauts S."/>
            <person name="Zhao P.X."/>
            <person name="Zhou P."/>
            <person name="Barbe V."/>
            <person name="Bardou P."/>
            <person name="Bechner M."/>
            <person name="Bellec A."/>
            <person name="Berger A."/>
            <person name="Berges H."/>
            <person name="Bidwell S."/>
            <person name="Bisseling T."/>
            <person name="Choisne N."/>
            <person name="Couloux A."/>
            <person name="Denny R."/>
            <person name="Deshpande S."/>
            <person name="Dai X."/>
            <person name="Doyle J.J."/>
            <person name="Dudez A.M."/>
            <person name="Farmer A.D."/>
            <person name="Fouteau S."/>
            <person name="Franken C."/>
            <person name="Gibelin C."/>
            <person name="Gish J."/>
            <person name="Goldstein S."/>
            <person name="Gonzalez A.J."/>
            <person name="Green P.J."/>
            <person name="Hallab A."/>
            <person name="Hartog M."/>
            <person name="Hua A."/>
            <person name="Humphray S.J."/>
            <person name="Jeong D.H."/>
            <person name="Jing Y."/>
            <person name="Jocker A."/>
            <person name="Kenton S.M."/>
            <person name="Kim D.J."/>
            <person name="Klee K."/>
            <person name="Lai H."/>
            <person name="Lang C."/>
            <person name="Lin S."/>
            <person name="Macmil S.L."/>
            <person name="Magdelenat G."/>
            <person name="Matthews L."/>
            <person name="McCorrison J."/>
            <person name="Monaghan E.L."/>
            <person name="Mun J.H."/>
            <person name="Najar F.Z."/>
            <person name="Nicholson C."/>
            <person name="Noirot C."/>
            <person name="O'Bleness M."/>
            <person name="Paule C.R."/>
            <person name="Poulain J."/>
            <person name="Prion F."/>
            <person name="Qin B."/>
            <person name="Qu C."/>
            <person name="Retzel E.F."/>
            <person name="Riddle C."/>
            <person name="Sallet E."/>
            <person name="Samain S."/>
            <person name="Samson N."/>
            <person name="Sanders I."/>
            <person name="Saurat O."/>
            <person name="Scarpelli C."/>
            <person name="Schiex T."/>
            <person name="Segurens B."/>
            <person name="Severin A.J."/>
            <person name="Sherrier D.J."/>
            <person name="Shi R."/>
            <person name="Sims S."/>
            <person name="Singer S.R."/>
            <person name="Sinharoy S."/>
            <person name="Sterck L."/>
            <person name="Viollet A."/>
            <person name="Wang B.B."/>
            <person name="Wang K."/>
            <person name="Wang M."/>
            <person name="Wang X."/>
            <person name="Warfsmann J."/>
            <person name="Weissenbach J."/>
            <person name="White D.D."/>
            <person name="White J.D."/>
            <person name="Wiley G.B."/>
            <person name="Wincker P."/>
            <person name="Xing Y."/>
            <person name="Yang L."/>
            <person name="Yao Z."/>
            <person name="Ying F."/>
            <person name="Zhai J."/>
            <person name="Zhou L."/>
            <person name="Zuber A."/>
            <person name="Denarie J."/>
            <person name="Dixon R.A."/>
            <person name="May G.D."/>
            <person name="Schwartz D.C."/>
            <person name="Rogers J."/>
            <person name="Quetier F."/>
            <person name="Town C.D."/>
            <person name="Roe B.A."/>
        </authorList>
    </citation>
    <scope>NUCLEOTIDE SEQUENCE [LARGE SCALE GENOMIC DNA]</scope>
    <source>
        <strain evidence="6">A17</strain>
        <strain evidence="7 8">cv. Jemalong A17</strain>
    </source>
</reference>
<dbReference type="CDD" id="cd09272">
    <property type="entry name" value="RNase_HI_RT_Ty1"/>
    <property type="match status" value="1"/>
</dbReference>
<dbReference type="GO" id="GO:0031369">
    <property type="term" value="F:translation initiation factor binding"/>
    <property type="evidence" value="ECO:0000318"/>
    <property type="project" value="GO_Central"/>
</dbReference>
<keyword evidence="2 6" id="KW-0396">Initiation factor</keyword>
<proteinExistence type="predicted"/>
<dbReference type="Pfam" id="PF05470">
    <property type="entry name" value="eIF-3c_N"/>
    <property type="match status" value="1"/>
</dbReference>
<feature type="compositionally biased region" description="Polar residues" evidence="4">
    <location>
        <begin position="350"/>
        <end position="365"/>
    </location>
</feature>
<evidence type="ECO:0000259" key="5">
    <source>
        <dbReference type="Pfam" id="PF05470"/>
    </source>
</evidence>
<dbReference type="InterPro" id="IPR027516">
    <property type="entry name" value="EIF3C"/>
</dbReference>
<keyword evidence="1" id="KW-0963">Cytoplasm</keyword>
<protein>
    <submittedName>
        <fullName evidence="6">Eukaryotic translation initiation factor 3c</fullName>
    </submittedName>
</protein>
<dbReference type="GO" id="GO:0006413">
    <property type="term" value="P:translational initiation"/>
    <property type="evidence" value="ECO:0000318"/>
    <property type="project" value="GO_Central"/>
</dbReference>
<evidence type="ECO:0000313" key="8">
    <source>
        <dbReference type="Proteomes" id="UP000002051"/>
    </source>
</evidence>
<dbReference type="EnsemblPlants" id="KEH16267">
    <property type="protein sequence ID" value="KEH16267"/>
    <property type="gene ID" value="MTR_0256s0080"/>
</dbReference>
<reference evidence="7" key="3">
    <citation type="submission" date="2015-06" db="UniProtKB">
        <authorList>
            <consortium name="EnsemblPlants"/>
        </authorList>
    </citation>
    <scope>IDENTIFICATION</scope>
    <source>
        <strain evidence="7">cv. Jemalong A17</strain>
    </source>
</reference>
<name>A0A072TFW0_MEDTR</name>
<keyword evidence="8" id="KW-1185">Reference proteome</keyword>
<dbReference type="Proteomes" id="UP000002051">
    <property type="component" value="Unassembled WGS sequence"/>
</dbReference>
<dbReference type="STRING" id="3880.A0A072TFW0"/>
<dbReference type="AlphaFoldDB" id="A0A072TFW0"/>
<keyword evidence="3" id="KW-0648">Protein biosynthesis</keyword>
<evidence type="ECO:0000256" key="1">
    <source>
        <dbReference type="ARBA" id="ARBA00022490"/>
    </source>
</evidence>
<dbReference type="PANTHER" id="PTHR13937:SF0">
    <property type="entry name" value="EUKARYOTIC TRANSLATION INITIATION FACTOR 3 SUBUNIT C-RELATED"/>
    <property type="match status" value="1"/>
</dbReference>
<feature type="region of interest" description="Disordered" evidence="4">
    <location>
        <begin position="330"/>
        <end position="365"/>
    </location>
</feature>
<dbReference type="GO" id="GO:0003743">
    <property type="term" value="F:translation initiation factor activity"/>
    <property type="evidence" value="ECO:0007669"/>
    <property type="project" value="UniProtKB-KW"/>
</dbReference>
<evidence type="ECO:0000313" key="6">
    <source>
        <dbReference type="EMBL" id="KEH16267.1"/>
    </source>
</evidence>
<dbReference type="PANTHER" id="PTHR13937">
    <property type="entry name" value="EUKARYOTIC TRANSLATION INITATION FACTOR 3, SUBUNIT 8 EIF3S8 -RELATED"/>
    <property type="match status" value="1"/>
</dbReference>
<feature type="domain" description="Eukaryotic translation initiation factor 3 subunit C N-terminal" evidence="5">
    <location>
        <begin position="183"/>
        <end position="282"/>
    </location>
</feature>
<evidence type="ECO:0000313" key="7">
    <source>
        <dbReference type="EnsemblPlants" id="KEH16267"/>
    </source>
</evidence>
<organism evidence="6 8">
    <name type="scientific">Medicago truncatula</name>
    <name type="common">Barrel medic</name>
    <name type="synonym">Medicago tribuloides</name>
    <dbReference type="NCBI Taxonomy" id="3880"/>
    <lineage>
        <taxon>Eukaryota</taxon>
        <taxon>Viridiplantae</taxon>
        <taxon>Streptophyta</taxon>
        <taxon>Embryophyta</taxon>
        <taxon>Tracheophyta</taxon>
        <taxon>Spermatophyta</taxon>
        <taxon>Magnoliopsida</taxon>
        <taxon>eudicotyledons</taxon>
        <taxon>Gunneridae</taxon>
        <taxon>Pentapetalae</taxon>
        <taxon>rosids</taxon>
        <taxon>fabids</taxon>
        <taxon>Fabales</taxon>
        <taxon>Fabaceae</taxon>
        <taxon>Papilionoideae</taxon>
        <taxon>50 kb inversion clade</taxon>
        <taxon>NPAAA clade</taxon>
        <taxon>Hologalegina</taxon>
        <taxon>IRL clade</taxon>
        <taxon>Trifolieae</taxon>
        <taxon>Medicago</taxon>
    </lineage>
</organism>
<dbReference type="InterPro" id="IPR008905">
    <property type="entry name" value="EIF3C_N_dom"/>
</dbReference>